<evidence type="ECO:0000256" key="1">
    <source>
        <dbReference type="SAM" id="MobiDB-lite"/>
    </source>
</evidence>
<evidence type="ECO:0000313" key="2">
    <source>
        <dbReference type="EMBL" id="CDJ60346.1"/>
    </source>
</evidence>
<dbReference type="EMBL" id="HG721770">
    <property type="protein sequence ID" value="CDJ60346.1"/>
    <property type="molecule type" value="Genomic_DNA"/>
</dbReference>
<dbReference type="OMA" id="EARREPY"/>
<evidence type="ECO:0000313" key="3">
    <source>
        <dbReference type="Proteomes" id="UP000030763"/>
    </source>
</evidence>
<dbReference type="VEuPathDB" id="ToxoDB:EMWEY_00029630"/>
<reference evidence="2" key="2">
    <citation type="submission" date="2013-10" db="EMBL/GenBank/DDBJ databases">
        <authorList>
            <person name="Aslett M."/>
        </authorList>
    </citation>
    <scope>NUCLEOTIDE SEQUENCE [LARGE SCALE GENOMIC DNA]</scope>
    <source>
        <strain evidence="2">Weybridge</strain>
    </source>
</reference>
<organism evidence="2 3">
    <name type="scientific">Eimeria maxima</name>
    <name type="common">Coccidian parasite</name>
    <dbReference type="NCBI Taxonomy" id="5804"/>
    <lineage>
        <taxon>Eukaryota</taxon>
        <taxon>Sar</taxon>
        <taxon>Alveolata</taxon>
        <taxon>Apicomplexa</taxon>
        <taxon>Conoidasida</taxon>
        <taxon>Coccidia</taxon>
        <taxon>Eucoccidiorida</taxon>
        <taxon>Eimeriorina</taxon>
        <taxon>Eimeriidae</taxon>
        <taxon>Eimeria</taxon>
    </lineage>
</organism>
<accession>U6M8J3</accession>
<dbReference type="RefSeq" id="XP_013336996.1">
    <property type="nucleotide sequence ID" value="XM_013481542.1"/>
</dbReference>
<dbReference type="Proteomes" id="UP000030763">
    <property type="component" value="Unassembled WGS sequence"/>
</dbReference>
<reference evidence="2" key="1">
    <citation type="submission" date="2013-10" db="EMBL/GenBank/DDBJ databases">
        <title>Genomic analysis of the causative agents of coccidiosis in chickens.</title>
        <authorList>
            <person name="Reid A.J."/>
            <person name="Blake D."/>
            <person name="Billington K."/>
            <person name="Browne H."/>
            <person name="Dunn M."/>
            <person name="Hung S."/>
            <person name="Kawahara F."/>
            <person name="Miranda-Saavedra D."/>
            <person name="Mourier T."/>
            <person name="Nagra H."/>
            <person name="Otto T.D."/>
            <person name="Rawlings N."/>
            <person name="Sanchez A."/>
            <person name="Sanders M."/>
            <person name="Subramaniam C."/>
            <person name="Tay Y."/>
            <person name="Dear P."/>
            <person name="Doerig C."/>
            <person name="Gruber A."/>
            <person name="Parkinson J."/>
            <person name="Shirley M."/>
            <person name="Wan K.L."/>
            <person name="Berriman M."/>
            <person name="Tomley F."/>
            <person name="Pain A."/>
        </authorList>
    </citation>
    <scope>NUCLEOTIDE SEQUENCE [LARGE SCALE GENOMIC DNA]</scope>
    <source>
        <strain evidence="2">Weybridge</strain>
    </source>
</reference>
<keyword evidence="3" id="KW-1185">Reference proteome</keyword>
<gene>
    <name evidence="2" type="ORF">EMWEY_00029630</name>
</gene>
<protein>
    <submittedName>
        <fullName evidence="2">Uncharacterized protein</fullName>
    </submittedName>
</protein>
<sequence length="483" mass="52644">MAKNKPLAGFGIEEVEGAPQLQDSNPHEYWADKSISLKGGNHVDKAAAGDNPPAKRRRRWSLWIAAAGVFALLAAKLCTPGASPNSLKKREWEGIGLDEGGGFSADLGGDMWDVNAEPKAVVTFAPFMAADDVYFEGTPHLKPQTVPLAQEQSEDLSIDVSGIPRAWAAYLDGKKPEETVPQEQETPKGGESLDWLTQFAIPGSQGSRPVRVQIRSGDAMKVAREISNRYFGTVSGEEPKQPAEAVASQVFNRLVGRLGSGVVTVVTEANRLSTTTFDARSRNLRAQLALLEIGNEVGRLKERQKEALKNLEQAKTKLEAGDGGGEAEAERKEAIQKYKSLLSSEKYLMGTLVQLASRWAGETTKILTSVASIITSPAMADIEEISNLKFSVFNIPSMVKKVYDMSDVVQREARSKNPCRLVEDVAAKRAEDINVLASSIELLSSAEFDQVVQRQNAGLTRSRGEFRSTLMKKKQDSWLADVI</sequence>
<dbReference type="GeneID" id="25336949"/>
<proteinExistence type="predicted"/>
<name>U6M8J3_EIMMA</name>
<feature type="region of interest" description="Disordered" evidence="1">
    <location>
        <begin position="1"/>
        <end position="26"/>
    </location>
</feature>
<dbReference type="OrthoDB" id="345806at2759"/>
<dbReference type="AlphaFoldDB" id="U6M8J3"/>